<dbReference type="Pfam" id="PF04647">
    <property type="entry name" value="AgrB"/>
    <property type="match status" value="1"/>
</dbReference>
<dbReference type="Proteomes" id="UP000095563">
    <property type="component" value="Unassembled WGS sequence"/>
</dbReference>
<protein>
    <submittedName>
        <fullName evidence="9">Accessory gene regulator B superfamily</fullName>
        <ecNumber evidence="9">3.4.-.-</ecNumber>
    </submittedName>
</protein>
<evidence type="ECO:0000256" key="1">
    <source>
        <dbReference type="ARBA" id="ARBA00022475"/>
    </source>
</evidence>
<keyword evidence="7 8" id="KW-0472">Membrane</keyword>
<evidence type="ECO:0000256" key="4">
    <source>
        <dbReference type="ARBA" id="ARBA00022692"/>
    </source>
</evidence>
<keyword evidence="1" id="KW-1003">Cell membrane</keyword>
<evidence type="ECO:0000256" key="5">
    <source>
        <dbReference type="ARBA" id="ARBA00022801"/>
    </source>
</evidence>
<proteinExistence type="predicted"/>
<dbReference type="EMBL" id="CZBO01000001">
    <property type="protein sequence ID" value="CUP80815.1"/>
    <property type="molecule type" value="Genomic_DNA"/>
</dbReference>
<feature type="transmembrane region" description="Helical" evidence="8">
    <location>
        <begin position="177"/>
        <end position="195"/>
    </location>
</feature>
<dbReference type="GO" id="GO:0009372">
    <property type="term" value="P:quorum sensing"/>
    <property type="evidence" value="ECO:0007669"/>
    <property type="project" value="UniProtKB-KW"/>
</dbReference>
<keyword evidence="6 8" id="KW-1133">Transmembrane helix</keyword>
<dbReference type="AlphaFoldDB" id="A0A174RC63"/>
<evidence type="ECO:0000256" key="6">
    <source>
        <dbReference type="ARBA" id="ARBA00022989"/>
    </source>
</evidence>
<keyword evidence="3" id="KW-0645">Protease</keyword>
<feature type="transmembrane region" description="Helical" evidence="8">
    <location>
        <begin position="41"/>
        <end position="69"/>
    </location>
</feature>
<evidence type="ECO:0000313" key="9">
    <source>
        <dbReference type="EMBL" id="CUP80815.1"/>
    </source>
</evidence>
<dbReference type="InterPro" id="IPR006741">
    <property type="entry name" value="AgrB"/>
</dbReference>
<feature type="transmembrane region" description="Helical" evidence="8">
    <location>
        <begin position="106"/>
        <end position="128"/>
    </location>
</feature>
<keyword evidence="5 9" id="KW-0378">Hydrolase</keyword>
<accession>A0A174RC63</accession>
<evidence type="ECO:0000256" key="3">
    <source>
        <dbReference type="ARBA" id="ARBA00022670"/>
    </source>
</evidence>
<evidence type="ECO:0000256" key="2">
    <source>
        <dbReference type="ARBA" id="ARBA00022654"/>
    </source>
</evidence>
<feature type="transmembrane region" description="Helical" evidence="8">
    <location>
        <begin position="81"/>
        <end position="100"/>
    </location>
</feature>
<keyword evidence="2" id="KW-0673">Quorum sensing</keyword>
<evidence type="ECO:0000256" key="7">
    <source>
        <dbReference type="ARBA" id="ARBA00023136"/>
    </source>
</evidence>
<dbReference type="GO" id="GO:0006508">
    <property type="term" value="P:proteolysis"/>
    <property type="evidence" value="ECO:0007669"/>
    <property type="project" value="UniProtKB-KW"/>
</dbReference>
<dbReference type="EC" id="3.4.-.-" evidence="9"/>
<organism evidence="9">
    <name type="scientific">Clostridium baratii</name>
    <dbReference type="NCBI Taxonomy" id="1561"/>
    <lineage>
        <taxon>Bacteria</taxon>
        <taxon>Bacillati</taxon>
        <taxon>Bacillota</taxon>
        <taxon>Clostridia</taxon>
        <taxon>Eubacteriales</taxon>
        <taxon>Clostridiaceae</taxon>
        <taxon>Clostridium</taxon>
    </lineage>
</organism>
<name>A0A174RC63_9CLOT</name>
<evidence type="ECO:0000256" key="8">
    <source>
        <dbReference type="SAM" id="Phobius"/>
    </source>
</evidence>
<keyword evidence="4 8" id="KW-0812">Transmembrane</keyword>
<reference evidence="9" key="1">
    <citation type="submission" date="2015-09" db="EMBL/GenBank/DDBJ databases">
        <authorList>
            <consortium name="Pathogen Informatics"/>
        </authorList>
    </citation>
    <scope>NUCLEOTIDE SEQUENCE [LARGE SCALE GENOMIC DNA]</scope>
    <source>
        <strain evidence="9">2789STDY5834956</strain>
    </source>
</reference>
<dbReference type="RefSeq" id="WP_055206876.1">
    <property type="nucleotide sequence ID" value="NZ_CZBO01000001.1"/>
</dbReference>
<gene>
    <name evidence="9" type="primary">agrB</name>
    <name evidence="9" type="ORF">ERS852568_00879</name>
</gene>
<dbReference type="GO" id="GO:0008233">
    <property type="term" value="F:peptidase activity"/>
    <property type="evidence" value="ECO:0007669"/>
    <property type="project" value="UniProtKB-KW"/>
</dbReference>
<dbReference type="GO" id="GO:0016020">
    <property type="term" value="C:membrane"/>
    <property type="evidence" value="ECO:0007669"/>
    <property type="project" value="InterPro"/>
</dbReference>
<sequence length="214" mass="24325">MIDIGELSSKIATKIVMETDGDEERKSVIEYGIFAMIQTGIAIICTVIFGLLFNILVESLIVSFSISILRKCSGGVHATSPTRCTVIGTIICILIPKLVISIDMNIIYSIILGTIVFIISYYTVYKLAPVDSKNKPIKKLERRKKLKRKSINIINIYLIIEIVFITIYHFYNIHNMIIYFECLYLGMLWQVISLTKIGHLAVNKLDYLLNKINI</sequence>
<dbReference type="SMART" id="SM00793">
    <property type="entry name" value="AgrB"/>
    <property type="match status" value="1"/>
</dbReference>
<feature type="transmembrane region" description="Helical" evidence="8">
    <location>
        <begin position="149"/>
        <end position="171"/>
    </location>
</feature>